<feature type="transmembrane region" description="Helical" evidence="6">
    <location>
        <begin position="187"/>
        <end position="210"/>
    </location>
</feature>
<gene>
    <name evidence="7" type="ORF">SY1_04290</name>
</gene>
<keyword evidence="4 6" id="KW-1133">Transmembrane helix</keyword>
<feature type="transmembrane region" description="Helical" evidence="6">
    <location>
        <begin position="268"/>
        <end position="290"/>
    </location>
</feature>
<feature type="transmembrane region" description="Helical" evidence="6">
    <location>
        <begin position="310"/>
        <end position="333"/>
    </location>
</feature>
<evidence type="ECO:0000313" key="8">
    <source>
        <dbReference type="Proteomes" id="UP000008957"/>
    </source>
</evidence>
<evidence type="ECO:0000256" key="4">
    <source>
        <dbReference type="ARBA" id="ARBA00022989"/>
    </source>
</evidence>
<evidence type="ECO:0000313" key="7">
    <source>
        <dbReference type="EMBL" id="CBL27880.1"/>
    </source>
</evidence>
<keyword evidence="2" id="KW-1003">Cell membrane</keyword>
<feature type="transmembrane region" description="Helical" evidence="6">
    <location>
        <begin position="217"/>
        <end position="235"/>
    </location>
</feature>
<dbReference type="GO" id="GO:0022857">
    <property type="term" value="F:transmembrane transporter activity"/>
    <property type="evidence" value="ECO:0007669"/>
    <property type="project" value="InterPro"/>
</dbReference>
<keyword evidence="8" id="KW-1185">Reference proteome</keyword>
<evidence type="ECO:0000256" key="6">
    <source>
        <dbReference type="SAM" id="Phobius"/>
    </source>
</evidence>
<feature type="transmembrane region" description="Helical" evidence="6">
    <location>
        <begin position="91"/>
        <end position="111"/>
    </location>
</feature>
<dbReference type="NCBIfam" id="NF007014">
    <property type="entry name" value="PRK09478.1"/>
    <property type="match status" value="1"/>
</dbReference>
<sequence length="424" mass="44962">MAERRITREKYNHFLRTSGASVLILGVILKAVQAVPALSGIKEALSLKSVYDLPVFLMIIGAVVALKGVVAARGRGAEGEAEDVVLSRKSFGAFLTNYAILLAMLVLVVVICVIQPRFMQVRVALDVLTQSSTRLIIALGICFTLLIAGTDLSAGRMVGLAAVVSTSMLQTSAYANRFFPDLPQVSVWLPILLAVLACMAFGALNGFLVAKYDMHPFIATLATQVIIYGACSLYFDMPPNNSQPIGGIRPDFTALGQMKVFASSEPGGFPGISILIPIAAVICVLIWFILNKTVFGKNVYAIGGNREAAVVAGISVFRNIMGIFILASCLYGIAGVLEAARTAGATNNYGNGYELDAIAACVVGGVSLNGGIGRVSGIVSGVLIFTIIQYGLQFVNVSPMWQQVIKGVIIAAAVAIDMTKYRRR</sequence>
<comment type="subcellular location">
    <subcellularLocation>
        <location evidence="1">Cell membrane</location>
        <topology evidence="1">Multi-pass membrane protein</topology>
    </subcellularLocation>
</comment>
<evidence type="ECO:0000256" key="1">
    <source>
        <dbReference type="ARBA" id="ARBA00004651"/>
    </source>
</evidence>
<evidence type="ECO:0000256" key="2">
    <source>
        <dbReference type="ARBA" id="ARBA00022475"/>
    </source>
</evidence>
<dbReference type="AlphaFoldDB" id="A0AB94IVV4"/>
<feature type="transmembrane region" description="Helical" evidence="6">
    <location>
        <begin position="377"/>
        <end position="395"/>
    </location>
</feature>
<reference evidence="7 8" key="2">
    <citation type="submission" date="2010-03" db="EMBL/GenBank/DDBJ databases">
        <authorList>
            <person name="Pajon A."/>
        </authorList>
    </citation>
    <scope>NUCLEOTIDE SEQUENCE [LARGE SCALE GENOMIC DNA]</scope>
    <source>
        <strain evidence="7 8">SGP1</strain>
    </source>
</reference>
<reference evidence="8" key="1">
    <citation type="submission" date="2010-03" db="EMBL/GenBank/DDBJ databases">
        <title>The genome sequence of Synergistetes sp. SGP1.</title>
        <authorList>
            <consortium name="metaHIT consortium -- http://www.metahit.eu/"/>
            <person name="Pajon A."/>
            <person name="Turner K."/>
            <person name="Parkhill J."/>
            <person name="Wade W."/>
            <person name="Vartoukian S."/>
        </authorList>
    </citation>
    <scope>NUCLEOTIDE SEQUENCE [LARGE SCALE GENOMIC DNA]</scope>
    <source>
        <strain evidence="8">SGP1</strain>
    </source>
</reference>
<dbReference type="RefSeq" id="WP_015556027.1">
    <property type="nucleotide sequence ID" value="NC_021038.1"/>
</dbReference>
<proteinExistence type="predicted"/>
<protein>
    <submittedName>
        <fullName evidence="7">Monosaccharide ABC transporter membrane protein, CUT2 family (TC 3.A.1.2.-)</fullName>
    </submittedName>
</protein>
<feature type="transmembrane region" description="Helical" evidence="6">
    <location>
        <begin position="50"/>
        <end position="70"/>
    </location>
</feature>
<keyword evidence="5 6" id="KW-0472">Membrane</keyword>
<name>A0AB94IVV4_9BACT</name>
<feature type="transmembrane region" description="Helical" evidence="6">
    <location>
        <begin position="157"/>
        <end position="175"/>
    </location>
</feature>
<dbReference type="InterPro" id="IPR001851">
    <property type="entry name" value="ABC_transp_permease"/>
</dbReference>
<feature type="transmembrane region" description="Helical" evidence="6">
    <location>
        <begin position="131"/>
        <end position="150"/>
    </location>
</feature>
<dbReference type="CDD" id="cd06579">
    <property type="entry name" value="TM_PBP1_transp_AraH_like"/>
    <property type="match status" value="1"/>
</dbReference>
<evidence type="ECO:0000256" key="5">
    <source>
        <dbReference type="ARBA" id="ARBA00023136"/>
    </source>
</evidence>
<organism evidence="7 8">
    <name type="scientific">Fretibacterium fastidiosum</name>
    <dbReference type="NCBI Taxonomy" id="651822"/>
    <lineage>
        <taxon>Bacteria</taxon>
        <taxon>Thermotogati</taxon>
        <taxon>Synergistota</taxon>
        <taxon>Synergistia</taxon>
        <taxon>Synergistales</taxon>
        <taxon>Aminobacteriaceae</taxon>
        <taxon>Fretibacterium</taxon>
    </lineage>
</organism>
<dbReference type="Pfam" id="PF02653">
    <property type="entry name" value="BPD_transp_2"/>
    <property type="match status" value="1"/>
</dbReference>
<dbReference type="Proteomes" id="UP000008957">
    <property type="component" value="Chromosome"/>
</dbReference>
<keyword evidence="3 6" id="KW-0812">Transmembrane</keyword>
<dbReference type="PANTHER" id="PTHR32196">
    <property type="entry name" value="ABC TRANSPORTER PERMEASE PROTEIN YPHD-RELATED-RELATED"/>
    <property type="match status" value="1"/>
</dbReference>
<dbReference type="EMBL" id="FP929056">
    <property type="protein sequence ID" value="CBL27880.1"/>
    <property type="molecule type" value="Genomic_DNA"/>
</dbReference>
<evidence type="ECO:0000256" key="3">
    <source>
        <dbReference type="ARBA" id="ARBA00022692"/>
    </source>
</evidence>
<dbReference type="GO" id="GO:0005886">
    <property type="term" value="C:plasma membrane"/>
    <property type="evidence" value="ECO:0007669"/>
    <property type="project" value="UniProtKB-SubCell"/>
</dbReference>
<dbReference type="KEGG" id="sbr:SY1_04290"/>
<dbReference type="PANTHER" id="PTHR32196:SF18">
    <property type="entry name" value="GALACTOSE_METHYL GALACTOSIDE IMPORT PERMEASE PROTEIN MGLC"/>
    <property type="match status" value="1"/>
</dbReference>
<accession>A0AB94IVV4</accession>